<evidence type="ECO:0000256" key="4">
    <source>
        <dbReference type="ARBA" id="ARBA00023163"/>
    </source>
</evidence>
<gene>
    <name evidence="6" type="ORF">QO034_10405</name>
</gene>
<comment type="similarity">
    <text evidence="1">Belongs to the LysR transcriptional regulatory family.</text>
</comment>
<evidence type="ECO:0000313" key="6">
    <source>
        <dbReference type="EMBL" id="MDK3073523.1"/>
    </source>
</evidence>
<dbReference type="Gene3D" id="1.10.10.10">
    <property type="entry name" value="Winged helix-like DNA-binding domain superfamily/Winged helix DNA-binding domain"/>
    <property type="match status" value="1"/>
</dbReference>
<dbReference type="SUPFAM" id="SSF53850">
    <property type="entry name" value="Periplasmic binding protein-like II"/>
    <property type="match status" value="1"/>
</dbReference>
<evidence type="ECO:0000259" key="5">
    <source>
        <dbReference type="PROSITE" id="PS50931"/>
    </source>
</evidence>
<proteinExistence type="inferred from homology"/>
<reference evidence="6 7" key="1">
    <citation type="submission" date="2023-05" db="EMBL/GenBank/DDBJ databases">
        <title>Sedimentitalea sp. nov. JM2-8.</title>
        <authorList>
            <person name="Huang J."/>
        </authorList>
    </citation>
    <scope>NUCLEOTIDE SEQUENCE [LARGE SCALE GENOMIC DNA]</scope>
    <source>
        <strain evidence="6 7">JM2-8</strain>
    </source>
</reference>
<keyword evidence="7" id="KW-1185">Reference proteome</keyword>
<dbReference type="InterPro" id="IPR000847">
    <property type="entry name" value="LysR_HTH_N"/>
</dbReference>
<dbReference type="Pfam" id="PF03466">
    <property type="entry name" value="LysR_substrate"/>
    <property type="match status" value="1"/>
</dbReference>
<dbReference type="Proteomes" id="UP001227126">
    <property type="component" value="Unassembled WGS sequence"/>
</dbReference>
<dbReference type="Pfam" id="PF00126">
    <property type="entry name" value="HTH_1"/>
    <property type="match status" value="1"/>
</dbReference>
<dbReference type="PANTHER" id="PTHR30419">
    <property type="entry name" value="HTH-TYPE TRANSCRIPTIONAL REGULATOR YBHD"/>
    <property type="match status" value="1"/>
</dbReference>
<feature type="domain" description="HTH lysR-type" evidence="5">
    <location>
        <begin position="4"/>
        <end position="62"/>
    </location>
</feature>
<evidence type="ECO:0000256" key="1">
    <source>
        <dbReference type="ARBA" id="ARBA00009437"/>
    </source>
</evidence>
<keyword evidence="2" id="KW-0805">Transcription regulation</keyword>
<dbReference type="InterPro" id="IPR036390">
    <property type="entry name" value="WH_DNA-bd_sf"/>
</dbReference>
<sequence length="315" mass="34102">MLNFTFKQLRYVQAAGRFGSIAAAAADQNISQSSITAAIDAMESQLGYDLFVRTPARGIQPTPAGRDTLALIRRFLDTSRHFESEMGAIGGRTTGSIRVGCYATAAPSFLPPILTSWREKYPGVSVTLLETDMSAMVGLLDKGEIDFAFTYEQTVETRHRFQPLFAAPPYAVIAADNPLAERDSVTLADLSALPMVMLDLPLARAYFTSLFKARNVTANIGHSSRSSEMVRALVACGYGFSILNIRPADYRPGISPYSLVPIVDDLPAPVFGIASQAVSRLPGMVQAILTHCMDLRDAGAFDPVVVKPRSFPGKM</sequence>
<dbReference type="InterPro" id="IPR005119">
    <property type="entry name" value="LysR_subst-bd"/>
</dbReference>
<dbReference type="PROSITE" id="PS50931">
    <property type="entry name" value="HTH_LYSR"/>
    <property type="match status" value="1"/>
</dbReference>
<dbReference type="InterPro" id="IPR050950">
    <property type="entry name" value="HTH-type_LysR_regulators"/>
</dbReference>
<name>A0ABT7FEH6_9RHOB</name>
<evidence type="ECO:0000313" key="7">
    <source>
        <dbReference type="Proteomes" id="UP001227126"/>
    </source>
</evidence>
<keyword evidence="4" id="KW-0804">Transcription</keyword>
<dbReference type="InterPro" id="IPR036388">
    <property type="entry name" value="WH-like_DNA-bd_sf"/>
</dbReference>
<accession>A0ABT7FEH6</accession>
<comment type="caution">
    <text evidence="6">The sequence shown here is derived from an EMBL/GenBank/DDBJ whole genome shotgun (WGS) entry which is preliminary data.</text>
</comment>
<dbReference type="EMBL" id="JASNJE010000010">
    <property type="protein sequence ID" value="MDK3073523.1"/>
    <property type="molecule type" value="Genomic_DNA"/>
</dbReference>
<protein>
    <submittedName>
        <fullName evidence="6">LysR family transcriptional regulator</fullName>
    </submittedName>
</protein>
<evidence type="ECO:0000256" key="3">
    <source>
        <dbReference type="ARBA" id="ARBA00023125"/>
    </source>
</evidence>
<evidence type="ECO:0000256" key="2">
    <source>
        <dbReference type="ARBA" id="ARBA00023015"/>
    </source>
</evidence>
<organism evidence="6 7">
    <name type="scientific">Sedimentitalea xiamensis</name>
    <dbReference type="NCBI Taxonomy" id="3050037"/>
    <lineage>
        <taxon>Bacteria</taxon>
        <taxon>Pseudomonadati</taxon>
        <taxon>Pseudomonadota</taxon>
        <taxon>Alphaproteobacteria</taxon>
        <taxon>Rhodobacterales</taxon>
        <taxon>Paracoccaceae</taxon>
        <taxon>Sedimentitalea</taxon>
    </lineage>
</organism>
<dbReference type="SUPFAM" id="SSF46785">
    <property type="entry name" value="Winged helix' DNA-binding domain"/>
    <property type="match status" value="1"/>
</dbReference>
<dbReference type="RefSeq" id="WP_284485465.1">
    <property type="nucleotide sequence ID" value="NZ_JASNJE010000010.1"/>
</dbReference>
<dbReference type="Gene3D" id="3.40.190.10">
    <property type="entry name" value="Periplasmic binding protein-like II"/>
    <property type="match status" value="2"/>
</dbReference>
<keyword evidence="3" id="KW-0238">DNA-binding</keyword>